<evidence type="ECO:0000259" key="2">
    <source>
        <dbReference type="Pfam" id="PF05970"/>
    </source>
</evidence>
<dbReference type="EC" id="5.6.2.3" evidence="1"/>
<protein>
    <recommendedName>
        <fullName evidence="1">ATP-dependent DNA helicase</fullName>
        <ecNumber evidence="1">5.6.2.3</ecNumber>
    </recommendedName>
</protein>
<dbReference type="PANTHER" id="PTHR10492:SF57">
    <property type="entry name" value="ATP-DEPENDENT DNA HELICASE"/>
    <property type="match status" value="1"/>
</dbReference>
<keyword evidence="1" id="KW-0234">DNA repair</keyword>
<dbReference type="PANTHER" id="PTHR10492">
    <property type="match status" value="1"/>
</dbReference>
<sequence length="120" mass="13417">MSHKTSVEALDRTMCDLRSTNSPMGGFKVLFSGDFRQILPVVTKGTRADEVSAPHRSSCIWPELTTLALKTNMRALLSSEDNSLFADLLLKVGNTEMLMTDYFYISSLMISIFQLELFGN</sequence>
<dbReference type="GO" id="GO:0006310">
    <property type="term" value="P:DNA recombination"/>
    <property type="evidence" value="ECO:0007669"/>
    <property type="project" value="UniProtKB-KW"/>
</dbReference>
<dbReference type="AlphaFoldDB" id="A0A4Y2CMI3"/>
<dbReference type="Pfam" id="PF05970">
    <property type="entry name" value="PIF1"/>
    <property type="match status" value="1"/>
</dbReference>
<evidence type="ECO:0000256" key="1">
    <source>
        <dbReference type="RuleBase" id="RU363044"/>
    </source>
</evidence>
<dbReference type="GO" id="GO:0005524">
    <property type="term" value="F:ATP binding"/>
    <property type="evidence" value="ECO:0007669"/>
    <property type="project" value="UniProtKB-KW"/>
</dbReference>
<keyword evidence="1" id="KW-0233">DNA recombination</keyword>
<name>A0A4Y2CMI3_ARAVE</name>
<keyword evidence="1" id="KW-0347">Helicase</keyword>
<gene>
    <name evidence="3" type="ORF">AVEN_202253_1</name>
</gene>
<dbReference type="OrthoDB" id="6431410at2759"/>
<dbReference type="GO" id="GO:0000723">
    <property type="term" value="P:telomere maintenance"/>
    <property type="evidence" value="ECO:0007669"/>
    <property type="project" value="InterPro"/>
</dbReference>
<evidence type="ECO:0000313" key="4">
    <source>
        <dbReference type="Proteomes" id="UP000499080"/>
    </source>
</evidence>
<dbReference type="Proteomes" id="UP000499080">
    <property type="component" value="Unassembled WGS sequence"/>
</dbReference>
<dbReference type="EMBL" id="BGPR01000216">
    <property type="protein sequence ID" value="GBM05621.1"/>
    <property type="molecule type" value="Genomic_DNA"/>
</dbReference>
<feature type="domain" description="DNA helicase Pif1-like DEAD-box helicase" evidence="2">
    <location>
        <begin position="1"/>
        <end position="97"/>
    </location>
</feature>
<keyword evidence="1" id="KW-0067">ATP-binding</keyword>
<accession>A0A4Y2CMI3</accession>
<keyword evidence="4" id="KW-1185">Reference proteome</keyword>
<comment type="similarity">
    <text evidence="1">Belongs to the helicase family.</text>
</comment>
<dbReference type="InterPro" id="IPR010285">
    <property type="entry name" value="DNA_helicase_pif1-like_DEAD"/>
</dbReference>
<evidence type="ECO:0000313" key="3">
    <source>
        <dbReference type="EMBL" id="GBM05621.1"/>
    </source>
</evidence>
<keyword evidence="1" id="KW-0378">Hydrolase</keyword>
<dbReference type="GO" id="GO:0016887">
    <property type="term" value="F:ATP hydrolysis activity"/>
    <property type="evidence" value="ECO:0007669"/>
    <property type="project" value="RHEA"/>
</dbReference>
<comment type="catalytic activity">
    <reaction evidence="1">
        <text>ATP + H2O = ADP + phosphate + H(+)</text>
        <dbReference type="Rhea" id="RHEA:13065"/>
        <dbReference type="ChEBI" id="CHEBI:15377"/>
        <dbReference type="ChEBI" id="CHEBI:15378"/>
        <dbReference type="ChEBI" id="CHEBI:30616"/>
        <dbReference type="ChEBI" id="CHEBI:43474"/>
        <dbReference type="ChEBI" id="CHEBI:456216"/>
        <dbReference type="EC" id="5.6.2.3"/>
    </reaction>
</comment>
<keyword evidence="1" id="KW-0547">Nucleotide-binding</keyword>
<organism evidence="3 4">
    <name type="scientific">Araneus ventricosus</name>
    <name type="common">Orbweaver spider</name>
    <name type="synonym">Epeira ventricosa</name>
    <dbReference type="NCBI Taxonomy" id="182803"/>
    <lineage>
        <taxon>Eukaryota</taxon>
        <taxon>Metazoa</taxon>
        <taxon>Ecdysozoa</taxon>
        <taxon>Arthropoda</taxon>
        <taxon>Chelicerata</taxon>
        <taxon>Arachnida</taxon>
        <taxon>Araneae</taxon>
        <taxon>Araneomorphae</taxon>
        <taxon>Entelegynae</taxon>
        <taxon>Araneoidea</taxon>
        <taxon>Araneidae</taxon>
        <taxon>Araneus</taxon>
    </lineage>
</organism>
<proteinExistence type="inferred from homology"/>
<comment type="caution">
    <text evidence="3">The sequence shown here is derived from an EMBL/GenBank/DDBJ whole genome shotgun (WGS) entry which is preliminary data.</text>
</comment>
<comment type="cofactor">
    <cofactor evidence="1">
        <name>Mg(2+)</name>
        <dbReference type="ChEBI" id="CHEBI:18420"/>
    </cofactor>
</comment>
<reference evidence="3 4" key="1">
    <citation type="journal article" date="2019" name="Sci. Rep.">
        <title>Orb-weaving spider Araneus ventricosus genome elucidates the spidroin gene catalogue.</title>
        <authorList>
            <person name="Kono N."/>
            <person name="Nakamura H."/>
            <person name="Ohtoshi R."/>
            <person name="Moran D.A.P."/>
            <person name="Shinohara A."/>
            <person name="Yoshida Y."/>
            <person name="Fujiwara M."/>
            <person name="Mori M."/>
            <person name="Tomita M."/>
            <person name="Arakawa K."/>
        </authorList>
    </citation>
    <scope>NUCLEOTIDE SEQUENCE [LARGE SCALE GENOMIC DNA]</scope>
</reference>
<dbReference type="GO" id="GO:0006281">
    <property type="term" value="P:DNA repair"/>
    <property type="evidence" value="ECO:0007669"/>
    <property type="project" value="UniProtKB-KW"/>
</dbReference>
<keyword evidence="1" id="KW-0227">DNA damage</keyword>
<dbReference type="GO" id="GO:0043139">
    <property type="term" value="F:5'-3' DNA helicase activity"/>
    <property type="evidence" value="ECO:0007669"/>
    <property type="project" value="UniProtKB-EC"/>
</dbReference>